<feature type="non-terminal residue" evidence="1">
    <location>
        <position position="1"/>
    </location>
</feature>
<reference evidence="1 2" key="1">
    <citation type="submission" date="2017-03" db="EMBL/GenBank/DDBJ databases">
        <title>Genome of the blue death feigning beetle - Asbolus verrucosus.</title>
        <authorList>
            <person name="Rider S.D."/>
        </authorList>
    </citation>
    <scope>NUCLEOTIDE SEQUENCE [LARGE SCALE GENOMIC DNA]</scope>
    <source>
        <strain evidence="1">Butters</strain>
        <tissue evidence="1">Head and leg muscle</tissue>
    </source>
</reference>
<keyword evidence="2" id="KW-1185">Reference proteome</keyword>
<evidence type="ECO:0000313" key="2">
    <source>
        <dbReference type="Proteomes" id="UP000292052"/>
    </source>
</evidence>
<dbReference type="EMBL" id="QDEB01069508">
    <property type="protein sequence ID" value="RZC35604.1"/>
    <property type="molecule type" value="Genomic_DNA"/>
</dbReference>
<gene>
    <name evidence="1" type="ORF">BDFB_003021</name>
</gene>
<dbReference type="Proteomes" id="UP000292052">
    <property type="component" value="Unassembled WGS sequence"/>
</dbReference>
<name>A0A482VS82_ASBVE</name>
<proteinExistence type="predicted"/>
<dbReference type="AlphaFoldDB" id="A0A482VS82"/>
<comment type="caution">
    <text evidence="1">The sequence shown here is derived from an EMBL/GenBank/DDBJ whole genome shotgun (WGS) entry which is preliminary data.</text>
</comment>
<organism evidence="1 2">
    <name type="scientific">Asbolus verrucosus</name>
    <name type="common">Desert ironclad beetle</name>
    <dbReference type="NCBI Taxonomy" id="1661398"/>
    <lineage>
        <taxon>Eukaryota</taxon>
        <taxon>Metazoa</taxon>
        <taxon>Ecdysozoa</taxon>
        <taxon>Arthropoda</taxon>
        <taxon>Hexapoda</taxon>
        <taxon>Insecta</taxon>
        <taxon>Pterygota</taxon>
        <taxon>Neoptera</taxon>
        <taxon>Endopterygota</taxon>
        <taxon>Coleoptera</taxon>
        <taxon>Polyphaga</taxon>
        <taxon>Cucujiformia</taxon>
        <taxon>Tenebrionidae</taxon>
        <taxon>Pimeliinae</taxon>
        <taxon>Asbolus</taxon>
    </lineage>
</organism>
<sequence length="145" mass="16970">ITTTSATNVWLKTNIKTIAKELGFWLNQRLIKVESGTRIDQLTTLSKVVVLVQNLKGLVIFFLLDGRWKWQQQRQLNLSKHEKNQGFTHFLTSIKLLQIPLTRIFGWKNPRLGKNLYDETDDDFDNELAYPRKYFSPSNLMGQML</sequence>
<protein>
    <submittedName>
        <fullName evidence="1">Uncharacterized protein</fullName>
    </submittedName>
</protein>
<accession>A0A482VS82</accession>
<evidence type="ECO:0000313" key="1">
    <source>
        <dbReference type="EMBL" id="RZC35604.1"/>
    </source>
</evidence>